<dbReference type="AlphaFoldDB" id="A0A7W3RAS8"/>
<name>A0A7W3RAS8_9ACTN</name>
<evidence type="ECO:0000313" key="1">
    <source>
        <dbReference type="EMBL" id="MBA9006014.1"/>
    </source>
</evidence>
<dbReference type="Proteomes" id="UP000539313">
    <property type="component" value="Unassembled WGS sequence"/>
</dbReference>
<dbReference type="EMBL" id="JACJII010000001">
    <property type="protein sequence ID" value="MBA9006014.1"/>
    <property type="molecule type" value="Genomic_DNA"/>
</dbReference>
<sequence>MPLTQIPENPPPVERPVIFPQTFGQQPRCEVCFTARPADWQRGRPFLATMLNPDPDGPPLLDGCPGCYRALHGTGEIVLPTAAELPQVWMDLARDAFNRDLAEATITRALTTLAPGLPTAAARAVFTALQTALYAAQQNGDAYARRVKETLAVLLAAAPEGTR</sequence>
<organism evidence="1 2">
    <name type="scientific">Thermomonospora cellulosilytica</name>
    <dbReference type="NCBI Taxonomy" id="1411118"/>
    <lineage>
        <taxon>Bacteria</taxon>
        <taxon>Bacillati</taxon>
        <taxon>Actinomycetota</taxon>
        <taxon>Actinomycetes</taxon>
        <taxon>Streptosporangiales</taxon>
        <taxon>Thermomonosporaceae</taxon>
        <taxon>Thermomonospora</taxon>
    </lineage>
</organism>
<accession>A0A7W3RAS8</accession>
<protein>
    <submittedName>
        <fullName evidence="1">Uncharacterized protein</fullName>
    </submittedName>
</protein>
<dbReference type="RefSeq" id="WP_182707059.1">
    <property type="nucleotide sequence ID" value="NZ_JACJII010000001.1"/>
</dbReference>
<proteinExistence type="predicted"/>
<evidence type="ECO:0000313" key="2">
    <source>
        <dbReference type="Proteomes" id="UP000539313"/>
    </source>
</evidence>
<comment type="caution">
    <text evidence="1">The sequence shown here is derived from an EMBL/GenBank/DDBJ whole genome shotgun (WGS) entry which is preliminary data.</text>
</comment>
<reference evidence="1 2" key="1">
    <citation type="submission" date="2020-08" db="EMBL/GenBank/DDBJ databases">
        <title>Sequencing the genomes of 1000 actinobacteria strains.</title>
        <authorList>
            <person name="Klenk H.-P."/>
        </authorList>
    </citation>
    <scope>NUCLEOTIDE SEQUENCE [LARGE SCALE GENOMIC DNA]</scope>
    <source>
        <strain evidence="1 2">DSM 45823</strain>
    </source>
</reference>
<keyword evidence="2" id="KW-1185">Reference proteome</keyword>
<gene>
    <name evidence="1" type="ORF">HNR21_004896</name>
</gene>